<accession>A0A9N7V152</accession>
<comment type="caution">
    <text evidence="1">The sequence shown here is derived from an EMBL/GenBank/DDBJ whole genome shotgun (WGS) entry which is preliminary data.</text>
</comment>
<name>A0A9N7V152_PLEPL</name>
<dbReference type="AlphaFoldDB" id="A0A9N7V152"/>
<evidence type="ECO:0000313" key="1">
    <source>
        <dbReference type="EMBL" id="CAB1440570.1"/>
    </source>
</evidence>
<sequence>MAVTGTSMEPGESNWWSARERQGALIFHKHNPASLLICPALSLKSLTSPRSGDVVPAARETHCHRDFVDLRGVESGKDLTLAAGAADSSTPEVIMIHSQSRQNKKHLDRRSPVL</sequence>
<reference evidence="1" key="1">
    <citation type="submission" date="2020-03" db="EMBL/GenBank/DDBJ databases">
        <authorList>
            <person name="Weist P."/>
        </authorList>
    </citation>
    <scope>NUCLEOTIDE SEQUENCE</scope>
</reference>
<gene>
    <name evidence="1" type="ORF">PLEPLA_LOCUS28336</name>
</gene>
<organism evidence="1 2">
    <name type="scientific">Pleuronectes platessa</name>
    <name type="common">European plaice</name>
    <dbReference type="NCBI Taxonomy" id="8262"/>
    <lineage>
        <taxon>Eukaryota</taxon>
        <taxon>Metazoa</taxon>
        <taxon>Chordata</taxon>
        <taxon>Craniata</taxon>
        <taxon>Vertebrata</taxon>
        <taxon>Euteleostomi</taxon>
        <taxon>Actinopterygii</taxon>
        <taxon>Neopterygii</taxon>
        <taxon>Teleostei</taxon>
        <taxon>Neoteleostei</taxon>
        <taxon>Acanthomorphata</taxon>
        <taxon>Carangaria</taxon>
        <taxon>Pleuronectiformes</taxon>
        <taxon>Pleuronectoidei</taxon>
        <taxon>Pleuronectidae</taxon>
        <taxon>Pleuronectes</taxon>
    </lineage>
</organism>
<evidence type="ECO:0000313" key="2">
    <source>
        <dbReference type="Proteomes" id="UP001153269"/>
    </source>
</evidence>
<keyword evidence="2" id="KW-1185">Reference proteome</keyword>
<proteinExistence type="predicted"/>
<protein>
    <submittedName>
        <fullName evidence="1">Uncharacterized protein</fullName>
    </submittedName>
</protein>
<dbReference type="Proteomes" id="UP001153269">
    <property type="component" value="Unassembled WGS sequence"/>
</dbReference>
<dbReference type="EMBL" id="CADEAL010002469">
    <property type="protein sequence ID" value="CAB1440570.1"/>
    <property type="molecule type" value="Genomic_DNA"/>
</dbReference>